<reference evidence="2" key="1">
    <citation type="journal article" date="2010" name="Science">
        <title>Plasticity of animal genome architecture unmasked by rapid evolution of a pelagic tunicate.</title>
        <authorList>
            <person name="Denoeud F."/>
            <person name="Henriet S."/>
            <person name="Mungpakdee S."/>
            <person name="Aury J.M."/>
            <person name="Da Silva C."/>
            <person name="Brinkmann H."/>
            <person name="Mikhaleva J."/>
            <person name="Olsen L.C."/>
            <person name="Jubin C."/>
            <person name="Canestro C."/>
            <person name="Bouquet J.M."/>
            <person name="Danks G."/>
            <person name="Poulain J."/>
            <person name="Campsteijn C."/>
            <person name="Adamski M."/>
            <person name="Cross I."/>
            <person name="Yadetie F."/>
            <person name="Muffato M."/>
            <person name="Louis A."/>
            <person name="Butcher S."/>
            <person name="Tsagkogeorga G."/>
            <person name="Konrad A."/>
            <person name="Singh S."/>
            <person name="Jensen M.F."/>
            <person name="Cong E.H."/>
            <person name="Eikeseth-Otteraa H."/>
            <person name="Noel B."/>
            <person name="Anthouard V."/>
            <person name="Porcel B.M."/>
            <person name="Kachouri-Lafond R."/>
            <person name="Nishino A."/>
            <person name="Ugolini M."/>
            <person name="Chourrout P."/>
            <person name="Nishida H."/>
            <person name="Aasland R."/>
            <person name="Huzurbazar S."/>
            <person name="Westhof E."/>
            <person name="Delsuc F."/>
            <person name="Lehrach H."/>
            <person name="Reinhardt R."/>
            <person name="Weissenbach J."/>
            <person name="Roy S.W."/>
            <person name="Artiguenave F."/>
            <person name="Postlethwait J.H."/>
            <person name="Manak J.R."/>
            <person name="Thompson E.M."/>
            <person name="Jaillon O."/>
            <person name="Du Pasquier L."/>
            <person name="Boudinot P."/>
            <person name="Liberles D.A."/>
            <person name="Volff J.N."/>
            <person name="Philippe H."/>
            <person name="Lenhard B."/>
            <person name="Roest Crollius H."/>
            <person name="Wincker P."/>
            <person name="Chourrout D."/>
        </authorList>
    </citation>
    <scope>NUCLEOTIDE SEQUENCE [LARGE SCALE GENOMIC DNA]</scope>
</reference>
<dbReference type="AlphaFoldDB" id="E4XVI2"/>
<keyword evidence="1" id="KW-0732">Signal</keyword>
<feature type="signal peptide" evidence="1">
    <location>
        <begin position="1"/>
        <end position="16"/>
    </location>
</feature>
<feature type="chain" id="PRO_5003192986" evidence="1">
    <location>
        <begin position="17"/>
        <end position="219"/>
    </location>
</feature>
<sequence>MELYSHLLLLFSFASAFRETEKKLEETTVSCGNWIHHIFRCRLHDQKASRKTDKYTFRFAKTLKDAFWHLIGTNKCDKRTRRATYLAENIQSALFGQELSRKAFEKIFDENIRVILKNSRAAKEKERYSGKLSIENLEKICSGKLDNFLSSQVFENCSKLSSWKKRKTGLMKTMRKVKVKIISFTNEMDQSFNPKKSKKAVHRINHHKGMLSKLIRIRI</sequence>
<name>E4XVI2_OIKDI</name>
<evidence type="ECO:0000313" key="3">
    <source>
        <dbReference type="Proteomes" id="UP000001307"/>
    </source>
</evidence>
<gene>
    <name evidence="2" type="ORF">GSOID_T00005512001</name>
</gene>
<evidence type="ECO:0000256" key="1">
    <source>
        <dbReference type="SAM" id="SignalP"/>
    </source>
</evidence>
<evidence type="ECO:0000313" key="2">
    <source>
        <dbReference type="EMBL" id="CBY13700.1"/>
    </source>
</evidence>
<proteinExistence type="predicted"/>
<keyword evidence="3" id="KW-1185">Reference proteome</keyword>
<dbReference type="Proteomes" id="UP000001307">
    <property type="component" value="Unassembled WGS sequence"/>
</dbReference>
<accession>E4XVI2</accession>
<dbReference type="InParanoid" id="E4XVI2"/>
<organism evidence="2">
    <name type="scientific">Oikopleura dioica</name>
    <name type="common">Tunicate</name>
    <dbReference type="NCBI Taxonomy" id="34765"/>
    <lineage>
        <taxon>Eukaryota</taxon>
        <taxon>Metazoa</taxon>
        <taxon>Chordata</taxon>
        <taxon>Tunicata</taxon>
        <taxon>Appendicularia</taxon>
        <taxon>Copelata</taxon>
        <taxon>Oikopleuridae</taxon>
        <taxon>Oikopleura</taxon>
    </lineage>
</organism>
<dbReference type="EMBL" id="FN653212">
    <property type="protein sequence ID" value="CBY13700.1"/>
    <property type="molecule type" value="Genomic_DNA"/>
</dbReference>
<protein>
    <submittedName>
        <fullName evidence="2">Uncharacterized protein</fullName>
    </submittedName>
</protein>